<feature type="compositionally biased region" description="Low complexity" evidence="2">
    <location>
        <begin position="77"/>
        <end position="110"/>
    </location>
</feature>
<dbReference type="AlphaFoldDB" id="A0A8K0JKG1"/>
<evidence type="ECO:0000313" key="5">
    <source>
        <dbReference type="Proteomes" id="UP000812966"/>
    </source>
</evidence>
<feature type="domain" description="COP9 signalosome complex subunit 3 N-terminal helical repeats" evidence="3">
    <location>
        <begin position="207"/>
        <end position="375"/>
    </location>
</feature>
<protein>
    <recommendedName>
        <fullName evidence="3">COP9 signalosome complex subunit 3 N-terminal helical repeats domain-containing protein</fullName>
    </recommendedName>
</protein>
<feature type="compositionally biased region" description="Low complexity" evidence="2">
    <location>
        <begin position="121"/>
        <end position="149"/>
    </location>
</feature>
<keyword evidence="5" id="KW-1185">Reference proteome</keyword>
<dbReference type="InterPro" id="IPR055089">
    <property type="entry name" value="COP9_N"/>
</dbReference>
<feature type="region of interest" description="Disordered" evidence="2">
    <location>
        <begin position="67"/>
        <end position="154"/>
    </location>
</feature>
<comment type="caution">
    <text evidence="4">The sequence shown here is derived from an EMBL/GenBank/DDBJ whole genome shotgun (WGS) entry which is preliminary data.</text>
</comment>
<keyword evidence="1" id="KW-0963">Cytoplasm</keyword>
<gene>
    <name evidence="4" type="ORF">FFLO_04290</name>
</gene>
<sequence length="581" mass="64789">MSTTHPALHPPLPALASNQKPQTLSDLVHFLSGPPYTETNHPDKFSRWAKGLLNRILPLDVYAQENQGQGQAGGSSQGQQQGQQQPGQGQSQGNASNTNTSNSGNQNPGSFNSPQNAYPGQNQHYPQNSQSYQNQNQNPQSTQNQLSQPAQAAPRDFHCSDLELQIVQREIGRMDGELAGRWGLLLWILARHLQTRPLHPQTHPVQLFDVLERICGTASNRDLGLCDEALGLIVRYLGELGHIHRCPDRAFNIARHAINVVGTRSPTSLSSVHSGFIELCYSQRREQEARPVLDMLIDDVTFIRPINFIEYHLFGGLIEIRGKRWEQARELLELAVTAPAENFSPLQMEAHTKLVLVNLIVEGKAFSYPKYISSAMTKAIREQGKNYDKLAAGFEERNPGVVWTANVNDFEKDHNANLLNDVQLAFIEWQIVDLTKVYSKMFLEDLAARIYAKDGLGKIRVEEVAQFLTVLVSRGKLFAEITADPLIAPRPFVTFLENPENYRSRSTLEDLNAKIRQSKAVEAVVTHRDREMGLNDEWLSKVIKRDDPSAGMLSGLPDVSSSVKMPGVLKGVGSNWNDVGF</sequence>
<evidence type="ECO:0000313" key="4">
    <source>
        <dbReference type="EMBL" id="KAG7531492.1"/>
    </source>
</evidence>
<feature type="compositionally biased region" description="Polar residues" evidence="2">
    <location>
        <begin position="111"/>
        <end position="120"/>
    </location>
</feature>
<proteinExistence type="predicted"/>
<dbReference type="Pfam" id="PF22788">
    <property type="entry name" value="COP9_hel_rpt"/>
    <property type="match status" value="1"/>
</dbReference>
<organism evidence="4 5">
    <name type="scientific">Filobasidium floriforme</name>
    <dbReference type="NCBI Taxonomy" id="5210"/>
    <lineage>
        <taxon>Eukaryota</taxon>
        <taxon>Fungi</taxon>
        <taxon>Dikarya</taxon>
        <taxon>Basidiomycota</taxon>
        <taxon>Agaricomycotina</taxon>
        <taxon>Tremellomycetes</taxon>
        <taxon>Filobasidiales</taxon>
        <taxon>Filobasidiaceae</taxon>
        <taxon>Filobasidium</taxon>
    </lineage>
</organism>
<dbReference type="GO" id="GO:0008180">
    <property type="term" value="C:COP9 signalosome"/>
    <property type="evidence" value="ECO:0007669"/>
    <property type="project" value="TreeGrafter"/>
</dbReference>
<evidence type="ECO:0000259" key="3">
    <source>
        <dbReference type="Pfam" id="PF22788"/>
    </source>
</evidence>
<dbReference type="InterPro" id="IPR050756">
    <property type="entry name" value="CSN3"/>
</dbReference>
<dbReference type="PANTHER" id="PTHR10758">
    <property type="entry name" value="26S PROTEASOME NON-ATPASE REGULATORY SUBUNIT 3/COP9 SIGNALOSOME COMPLEX SUBUNIT 3"/>
    <property type="match status" value="1"/>
</dbReference>
<reference evidence="4" key="1">
    <citation type="submission" date="2020-04" db="EMBL/GenBank/DDBJ databases">
        <title>Analysis of mating type loci in Filobasidium floriforme.</title>
        <authorList>
            <person name="Nowrousian M."/>
        </authorList>
    </citation>
    <scope>NUCLEOTIDE SEQUENCE</scope>
    <source>
        <strain evidence="4">CBS 6242</strain>
    </source>
</reference>
<accession>A0A8K0JKG1</accession>
<evidence type="ECO:0000256" key="2">
    <source>
        <dbReference type="SAM" id="MobiDB-lite"/>
    </source>
</evidence>
<dbReference type="Proteomes" id="UP000812966">
    <property type="component" value="Unassembled WGS sequence"/>
</dbReference>
<dbReference type="PANTHER" id="PTHR10758:SF1">
    <property type="entry name" value="COP9 SIGNALOSOME COMPLEX SUBUNIT 3"/>
    <property type="match status" value="1"/>
</dbReference>
<dbReference type="GO" id="GO:0006511">
    <property type="term" value="P:ubiquitin-dependent protein catabolic process"/>
    <property type="evidence" value="ECO:0007669"/>
    <property type="project" value="TreeGrafter"/>
</dbReference>
<dbReference type="EMBL" id="JABELV010000089">
    <property type="protein sequence ID" value="KAG7531492.1"/>
    <property type="molecule type" value="Genomic_DNA"/>
</dbReference>
<evidence type="ECO:0000256" key="1">
    <source>
        <dbReference type="ARBA" id="ARBA00022490"/>
    </source>
</evidence>
<name>A0A8K0JKG1_9TREE</name>